<dbReference type="OrthoDB" id="5028726at2759"/>
<comment type="caution">
    <text evidence="2">The sequence shown here is derived from an EMBL/GenBank/DDBJ whole genome shotgun (WGS) entry which is preliminary data.</text>
</comment>
<keyword evidence="3" id="KW-1185">Reference proteome</keyword>
<gene>
    <name evidence="2" type="ORF">FGG08_005338</name>
</gene>
<name>A0A9P8HYD1_9PEZI</name>
<feature type="region of interest" description="Disordered" evidence="1">
    <location>
        <begin position="1"/>
        <end position="41"/>
    </location>
</feature>
<protein>
    <submittedName>
        <fullName evidence="2">Uncharacterized protein</fullName>
    </submittedName>
</protein>
<feature type="compositionally biased region" description="Low complexity" evidence="1">
    <location>
        <begin position="1"/>
        <end position="17"/>
    </location>
</feature>
<dbReference type="Proteomes" id="UP000698800">
    <property type="component" value="Unassembled WGS sequence"/>
</dbReference>
<evidence type="ECO:0000313" key="3">
    <source>
        <dbReference type="Proteomes" id="UP000698800"/>
    </source>
</evidence>
<sequence>MEDSSSELSEIIVSSPSACSATEHVPVHTPQRSRRRRRQTNSQKLDKYLLLLKGDRWTIYDLVESLVKSEKRAKSLFIRRLHENKVVLDTLISYNKDDVLDRLNRGATQLTKEVELLASTSYFGKWKLNQVTSFFDLDMTAVLDIIEQHAPRLLSFLRALMGPSSSSRAEPVSRYIMVLAIIRFSRHRENCNNLPTLLGLHLHSHGARRRLIELMNHLGVSISYPAVNTTVKAISEKAKEDIAHAGSAEDSITAYDNFEQTMGVKEQRIGDNSEFNSVTTGEVIQGRDIPHGGLHQDMIDSEVELSIPDLVFAPGNLTGGIQTEVIFFLNGSQ</sequence>
<evidence type="ECO:0000313" key="2">
    <source>
        <dbReference type="EMBL" id="KAH0538026.1"/>
    </source>
</evidence>
<proteinExistence type="predicted"/>
<dbReference type="AlphaFoldDB" id="A0A9P8HYD1"/>
<evidence type="ECO:0000256" key="1">
    <source>
        <dbReference type="SAM" id="MobiDB-lite"/>
    </source>
</evidence>
<organism evidence="2 3">
    <name type="scientific">Glutinoglossum americanum</name>
    <dbReference type="NCBI Taxonomy" id="1670608"/>
    <lineage>
        <taxon>Eukaryota</taxon>
        <taxon>Fungi</taxon>
        <taxon>Dikarya</taxon>
        <taxon>Ascomycota</taxon>
        <taxon>Pezizomycotina</taxon>
        <taxon>Geoglossomycetes</taxon>
        <taxon>Geoglossales</taxon>
        <taxon>Geoglossaceae</taxon>
        <taxon>Glutinoglossum</taxon>
    </lineage>
</organism>
<dbReference type="EMBL" id="JAGHQL010000125">
    <property type="protein sequence ID" value="KAH0538026.1"/>
    <property type="molecule type" value="Genomic_DNA"/>
</dbReference>
<accession>A0A9P8HYD1</accession>
<reference evidence="2" key="1">
    <citation type="submission" date="2021-03" db="EMBL/GenBank/DDBJ databases">
        <title>Comparative genomics and phylogenomic investigation of the class Geoglossomycetes provide insights into ecological specialization and systematics.</title>
        <authorList>
            <person name="Melie T."/>
            <person name="Pirro S."/>
            <person name="Miller A.N."/>
            <person name="Quandt A."/>
        </authorList>
    </citation>
    <scope>NUCLEOTIDE SEQUENCE</scope>
    <source>
        <strain evidence="2">GBOQ0MN5Z8</strain>
    </source>
</reference>